<dbReference type="InterPro" id="IPR012908">
    <property type="entry name" value="PGAP1-ab_dom-like"/>
</dbReference>
<protein>
    <submittedName>
        <fullName evidence="2">Permease</fullName>
    </submittedName>
</protein>
<dbReference type="OrthoDB" id="869379at2"/>
<dbReference type="EMBL" id="PDEP01000009">
    <property type="protein sequence ID" value="PEN06217.1"/>
    <property type="molecule type" value="Genomic_DNA"/>
</dbReference>
<dbReference type="InterPro" id="IPR029058">
    <property type="entry name" value="AB_hydrolase_fold"/>
</dbReference>
<dbReference type="Proteomes" id="UP000221024">
    <property type="component" value="Unassembled WGS sequence"/>
</dbReference>
<comment type="caution">
    <text evidence="2">The sequence shown here is derived from an EMBL/GenBank/DDBJ whole genome shotgun (WGS) entry which is preliminary data.</text>
</comment>
<reference evidence="2 3" key="1">
    <citation type="submission" date="2017-10" db="EMBL/GenBank/DDBJ databases">
        <title>Draft genome of Longimonas halophila.</title>
        <authorList>
            <person name="Goh K.M."/>
            <person name="Shamsir M.S."/>
            <person name="Lim S.W."/>
        </authorList>
    </citation>
    <scope>NUCLEOTIDE SEQUENCE [LARGE SCALE GENOMIC DNA]</scope>
    <source>
        <strain evidence="2 3">KCTC 42399</strain>
    </source>
</reference>
<evidence type="ECO:0000313" key="3">
    <source>
        <dbReference type="Proteomes" id="UP000221024"/>
    </source>
</evidence>
<dbReference type="SUPFAM" id="SSF53474">
    <property type="entry name" value="alpha/beta-Hydrolases"/>
    <property type="match status" value="1"/>
</dbReference>
<organism evidence="2 3">
    <name type="scientific">Longimonas halophila</name>
    <dbReference type="NCBI Taxonomy" id="1469170"/>
    <lineage>
        <taxon>Bacteria</taxon>
        <taxon>Pseudomonadati</taxon>
        <taxon>Rhodothermota</taxon>
        <taxon>Rhodothermia</taxon>
        <taxon>Rhodothermales</taxon>
        <taxon>Salisaetaceae</taxon>
        <taxon>Longimonas</taxon>
    </lineage>
</organism>
<keyword evidence="3" id="KW-1185">Reference proteome</keyword>
<gene>
    <name evidence="2" type="ORF">CRI93_10340</name>
</gene>
<dbReference type="Gene3D" id="3.40.50.1820">
    <property type="entry name" value="alpha/beta hydrolase"/>
    <property type="match status" value="1"/>
</dbReference>
<evidence type="ECO:0000259" key="1">
    <source>
        <dbReference type="Pfam" id="PF07819"/>
    </source>
</evidence>
<dbReference type="GO" id="GO:0016788">
    <property type="term" value="F:hydrolase activity, acting on ester bonds"/>
    <property type="evidence" value="ECO:0007669"/>
    <property type="project" value="InterPro"/>
</dbReference>
<sequence length="409" mass="44459">MNDAALSHLRPSDLRALTQLISDAVVGGTDVAEAVHAAIAERVGIRWIERDAERMGGISGLVYRSIRGITNGVARVSDRVLHRTEPLLNGEGNSSRERDAVIAILNGVLGDHLAATGNPLALSMQLRRGGQPLVLHPNRVAEALPHASSYPIVWIHGLCMNDTHWTRQGHNHATAAERDLPVTSVMVRYNTGLHISTNGQTLATLLERLVEAWPQPVEQLALVGHSMGGLVARSAIHYATEQGLHWPQHLSTLACLGTPHHGAPLERGGGWIDYLLGTTAVSAPLARLGQIRSDGITDLRYGYLRDADWKHPKAQQVGQDTRTPTPLPPHIQPYLMAVSTGTRRGDIKDRILGDGLVPLDSALGCHPDPDLALPVPREQQWVGYDMNHFDLLGDYAVYRALRTHLAGTL</sequence>
<dbReference type="AlphaFoldDB" id="A0A2H3NK18"/>
<feature type="domain" description="GPI inositol-deacylase PGAP1-like alpha/beta" evidence="1">
    <location>
        <begin position="151"/>
        <end position="311"/>
    </location>
</feature>
<dbReference type="RefSeq" id="WP_098062563.1">
    <property type="nucleotide sequence ID" value="NZ_PDEP01000009.1"/>
</dbReference>
<name>A0A2H3NK18_9BACT</name>
<proteinExistence type="predicted"/>
<accession>A0A2H3NK18</accession>
<evidence type="ECO:0000313" key="2">
    <source>
        <dbReference type="EMBL" id="PEN06217.1"/>
    </source>
</evidence>
<dbReference type="Pfam" id="PF07819">
    <property type="entry name" value="PGAP1"/>
    <property type="match status" value="1"/>
</dbReference>